<geneLocation type="plasmid" evidence="1 4">
    <name>unnamed</name>
</geneLocation>
<dbReference type="EMBL" id="FNPE01000008">
    <property type="protein sequence ID" value="SDY84946.1"/>
    <property type="molecule type" value="Genomic_DNA"/>
</dbReference>
<evidence type="ECO:0000313" key="4">
    <source>
        <dbReference type="Proteomes" id="UP000595064"/>
    </source>
</evidence>
<evidence type="ECO:0000313" key="1">
    <source>
        <dbReference type="EMBL" id="QPS84837.1"/>
    </source>
</evidence>
<dbReference type="Proteomes" id="UP000183417">
    <property type="component" value="Unassembled WGS sequence"/>
</dbReference>
<dbReference type="KEGG" id="dla:I6G47_32305"/>
<dbReference type="AlphaFoldDB" id="A0A1H3N7V6"/>
<dbReference type="EMBL" id="CP065749">
    <property type="protein sequence ID" value="QPS84837.1"/>
    <property type="molecule type" value="Genomic_DNA"/>
</dbReference>
<organism evidence="2 3">
    <name type="scientific">Delftia lacustris</name>
    <dbReference type="NCBI Taxonomy" id="558537"/>
    <lineage>
        <taxon>Bacteria</taxon>
        <taxon>Pseudomonadati</taxon>
        <taxon>Pseudomonadota</taxon>
        <taxon>Betaproteobacteria</taxon>
        <taxon>Burkholderiales</taxon>
        <taxon>Comamonadaceae</taxon>
        <taxon>Delftia</taxon>
    </lineage>
</organism>
<evidence type="ECO:0000313" key="3">
    <source>
        <dbReference type="Proteomes" id="UP000183417"/>
    </source>
</evidence>
<sequence>MNLENMAKQQILVIGARATHEFVEGPQYCATRISLEFLRRLVQVHRLVEEAGLSEARFYYEPDVWGPGDTKEEAKLSEPEVVVATRCFWFSQFAKDADCNIESELMDFVSLEKLLTESAPNELIFVSDELRSLYEEDNGE</sequence>
<dbReference type="Proteomes" id="UP000595064">
    <property type="component" value="Plasmid unnamed"/>
</dbReference>
<keyword evidence="4" id="KW-1185">Reference proteome</keyword>
<name>A0A1H3N7V6_9BURK</name>
<dbReference type="RefSeq" id="WP_139093342.1">
    <property type="nucleotide sequence ID" value="NZ_CP065749.1"/>
</dbReference>
<reference evidence="2 3" key="1">
    <citation type="submission" date="2016-10" db="EMBL/GenBank/DDBJ databases">
        <authorList>
            <person name="de Groot N.N."/>
        </authorList>
    </citation>
    <scope>NUCLEOTIDE SEQUENCE [LARGE SCALE GENOMIC DNA]</scope>
    <source>
        <strain evidence="2 3">LMG 24775</strain>
    </source>
</reference>
<dbReference type="GeneID" id="94689075"/>
<reference evidence="1 4" key="2">
    <citation type="submission" date="2020-12" db="EMBL/GenBank/DDBJ databases">
        <title>FDA dAtabase for Regulatory Grade micrObial Sequences (FDA-ARGOS): Supporting development and validation of Infectious Disease Dx tests.</title>
        <authorList>
            <person name="Sproer C."/>
            <person name="Gronow S."/>
            <person name="Severitt S."/>
            <person name="Schroder I."/>
            <person name="Tallon L."/>
            <person name="Sadzewicz L."/>
            <person name="Zhao X."/>
            <person name="Boylan J."/>
            <person name="Ott S."/>
            <person name="Bowen H."/>
            <person name="Vavikolanu K."/>
            <person name="Mehta A."/>
            <person name="Aluvathingal J."/>
            <person name="Nadendla S."/>
            <person name="Lowell S."/>
            <person name="Myers T."/>
            <person name="Yan Y."/>
            <person name="Sichtig H."/>
        </authorList>
    </citation>
    <scope>NUCLEOTIDE SEQUENCE [LARGE SCALE GENOMIC DNA]</scope>
    <source>
        <strain evidence="1 4">FDAARGOS_890</strain>
        <plasmid evidence="1 4">unnamed</plasmid>
    </source>
</reference>
<proteinExistence type="predicted"/>
<keyword evidence="1" id="KW-0614">Plasmid</keyword>
<gene>
    <name evidence="1" type="ORF">I6G47_32305</name>
    <name evidence="2" type="ORF">SAMN05421547_108213</name>
</gene>
<evidence type="ECO:0000313" key="2">
    <source>
        <dbReference type="EMBL" id="SDY84946.1"/>
    </source>
</evidence>
<accession>A0A1H3N7V6</accession>
<protein>
    <submittedName>
        <fullName evidence="2">Uncharacterized protein</fullName>
    </submittedName>
</protein>